<protein>
    <submittedName>
        <fullName evidence="2">Uncharacterized protein</fullName>
    </submittedName>
</protein>
<comment type="caution">
    <text evidence="2">The sequence shown here is derived from an EMBL/GenBank/DDBJ whole genome shotgun (WGS) entry which is preliminary data.</text>
</comment>
<dbReference type="SUPFAM" id="SSF57302">
    <property type="entry name" value="Snake toxin-like"/>
    <property type="match status" value="1"/>
</dbReference>
<evidence type="ECO:0000313" key="3">
    <source>
        <dbReference type="Proteomes" id="UP001364617"/>
    </source>
</evidence>
<organism evidence="2 3">
    <name type="scientific">Phoxinus phoxinus</name>
    <name type="common">Eurasian minnow</name>
    <dbReference type="NCBI Taxonomy" id="58324"/>
    <lineage>
        <taxon>Eukaryota</taxon>
        <taxon>Metazoa</taxon>
        <taxon>Chordata</taxon>
        <taxon>Craniata</taxon>
        <taxon>Vertebrata</taxon>
        <taxon>Euteleostomi</taxon>
        <taxon>Actinopterygii</taxon>
        <taxon>Neopterygii</taxon>
        <taxon>Teleostei</taxon>
        <taxon>Ostariophysi</taxon>
        <taxon>Cypriniformes</taxon>
        <taxon>Leuciscidae</taxon>
        <taxon>Phoxininae</taxon>
        <taxon>Phoxinus</taxon>
    </lineage>
</organism>
<dbReference type="EMBL" id="JAYKXH010000002">
    <property type="protein sequence ID" value="KAK7174823.1"/>
    <property type="molecule type" value="Genomic_DNA"/>
</dbReference>
<evidence type="ECO:0000256" key="1">
    <source>
        <dbReference type="SAM" id="SignalP"/>
    </source>
</evidence>
<proteinExistence type="predicted"/>
<dbReference type="Proteomes" id="UP001364617">
    <property type="component" value="Unassembled WGS sequence"/>
</dbReference>
<feature type="signal peptide" evidence="1">
    <location>
        <begin position="1"/>
        <end position="20"/>
    </location>
</feature>
<sequence length="76" mass="8229">MKALVCALVLILVCSTTVHSLQCFTCVEDNCKVLTTCPPSANFCRTEATVSHLARTCEEFCTPGENVHCCDQDLCG</sequence>
<keyword evidence="1" id="KW-0732">Signal</keyword>
<feature type="chain" id="PRO_5042991206" evidence="1">
    <location>
        <begin position="21"/>
        <end position="76"/>
    </location>
</feature>
<reference evidence="2 3" key="1">
    <citation type="submission" date="2024-02" db="EMBL/GenBank/DDBJ databases">
        <title>Chromosome-level genome assembly of the Eurasian Minnow (Phoxinus phoxinus).</title>
        <authorList>
            <person name="Oriowo T.O."/>
            <person name="Martin S."/>
            <person name="Stange M."/>
            <person name="Chrysostomakis Y."/>
            <person name="Brown T."/>
            <person name="Winkler S."/>
            <person name="Kukowka S."/>
            <person name="Myers E.W."/>
            <person name="Bohne A."/>
        </authorList>
    </citation>
    <scope>NUCLEOTIDE SEQUENCE [LARGE SCALE GENOMIC DNA]</scope>
    <source>
        <strain evidence="2">ZFMK-TIS-60720</strain>
        <tissue evidence="2">Whole Organism</tissue>
    </source>
</reference>
<accession>A0AAN9DM49</accession>
<name>A0AAN9DM49_9TELE</name>
<dbReference type="InterPro" id="IPR045860">
    <property type="entry name" value="Snake_toxin-like_sf"/>
</dbReference>
<dbReference type="AlphaFoldDB" id="A0AAN9DM49"/>
<evidence type="ECO:0000313" key="2">
    <source>
        <dbReference type="EMBL" id="KAK7174823.1"/>
    </source>
</evidence>
<keyword evidence="3" id="KW-1185">Reference proteome</keyword>
<gene>
    <name evidence="2" type="ORF">R3I93_001884</name>
</gene>